<dbReference type="Proteomes" id="UP000001591">
    <property type="component" value="Chromosome"/>
</dbReference>
<proteinExistence type="predicted"/>
<organism evidence="2 3">
    <name type="scientific">Rhodospirillum centenum (strain ATCC 51521 / SW)</name>
    <dbReference type="NCBI Taxonomy" id="414684"/>
    <lineage>
        <taxon>Bacteria</taxon>
        <taxon>Pseudomonadati</taxon>
        <taxon>Pseudomonadota</taxon>
        <taxon>Alphaproteobacteria</taxon>
        <taxon>Rhodospirillales</taxon>
        <taxon>Rhodospirillaceae</taxon>
        <taxon>Rhodospirillum</taxon>
    </lineage>
</organism>
<evidence type="ECO:0000313" key="2">
    <source>
        <dbReference type="EMBL" id="ACJ00651.1"/>
    </source>
</evidence>
<dbReference type="eggNOG" id="ENOG5033E26">
    <property type="taxonomic scope" value="Bacteria"/>
</dbReference>
<evidence type="ECO:0000313" key="3">
    <source>
        <dbReference type="Proteomes" id="UP000001591"/>
    </source>
</evidence>
<feature type="domain" description="DUF6916" evidence="1">
    <location>
        <begin position="14"/>
        <end position="104"/>
    </location>
</feature>
<dbReference type="HOGENOM" id="CLU_2234459_0_0_5"/>
<keyword evidence="3" id="KW-1185">Reference proteome</keyword>
<sequence length="105" mass="11735">MIVHGVDLSKLPLLTVEQFEHAVGRTFLLETVPEPVAVRLDSVRRFPKLSVSLREPFTAFFSSASDVQLLEGLYKATLDGDTTLELYLIPIVAPPGRRCYQAVYN</sequence>
<dbReference type="RefSeq" id="WP_012568429.1">
    <property type="nucleotide sequence ID" value="NC_011420.2"/>
</dbReference>
<reference evidence="2 3" key="1">
    <citation type="journal article" date="2010" name="BMC Genomics">
        <title>Metabolic flexibility revealed in the genome of the cyst-forming alpha-1 proteobacterium Rhodospirillum centenum.</title>
        <authorList>
            <person name="Lu Y.K."/>
            <person name="Marden J."/>
            <person name="Han M."/>
            <person name="Swingley W.D."/>
            <person name="Mastrian S.D."/>
            <person name="Chowdhury S.R."/>
            <person name="Hao J."/>
            <person name="Helmy T."/>
            <person name="Kim S."/>
            <person name="Kurdoglu A.A."/>
            <person name="Matthies H.J."/>
            <person name="Rollo D."/>
            <person name="Stothard P."/>
            <person name="Blankenship R.E."/>
            <person name="Bauer C.E."/>
            <person name="Touchman J.W."/>
        </authorList>
    </citation>
    <scope>NUCLEOTIDE SEQUENCE [LARGE SCALE GENOMIC DNA]</scope>
    <source>
        <strain evidence="3">ATCC 51521 / SW</strain>
    </source>
</reference>
<dbReference type="AlphaFoldDB" id="B6IWH7"/>
<dbReference type="InterPro" id="IPR054209">
    <property type="entry name" value="DUF6916"/>
</dbReference>
<accession>B6IWH7</accession>
<dbReference type="EMBL" id="CP000613">
    <property type="protein sequence ID" value="ACJ00651.1"/>
    <property type="molecule type" value="Genomic_DNA"/>
</dbReference>
<dbReference type="Pfam" id="PF21880">
    <property type="entry name" value="DUF6916"/>
    <property type="match status" value="1"/>
</dbReference>
<evidence type="ECO:0000259" key="1">
    <source>
        <dbReference type="Pfam" id="PF21880"/>
    </source>
</evidence>
<name>B6IWH7_RHOCS</name>
<protein>
    <recommendedName>
        <fullName evidence="1">DUF6916 domain-containing protein</fullName>
    </recommendedName>
</protein>
<gene>
    <name evidence="2" type="ordered locus">RC1_3289</name>
</gene>
<dbReference type="KEGG" id="rce:RC1_3289"/>